<gene>
    <name evidence="1" type="ORF">H0235_003066</name>
</gene>
<dbReference type="Proteomes" id="UP000600918">
    <property type="component" value="Unassembled WGS sequence"/>
</dbReference>
<sequence>MVVDVETGIKREADAIEIYVPGGCSTAGWLVGWSSGRHISDVFARGIFAQLVDKARDSDALPFQVSMTIPIAPTRIE</sequence>
<organism evidence="1 2">
    <name type="scientific">Vespula pensylvanica</name>
    <name type="common">Western yellow jacket</name>
    <name type="synonym">Wasp</name>
    <dbReference type="NCBI Taxonomy" id="30213"/>
    <lineage>
        <taxon>Eukaryota</taxon>
        <taxon>Metazoa</taxon>
        <taxon>Ecdysozoa</taxon>
        <taxon>Arthropoda</taxon>
        <taxon>Hexapoda</taxon>
        <taxon>Insecta</taxon>
        <taxon>Pterygota</taxon>
        <taxon>Neoptera</taxon>
        <taxon>Endopterygota</taxon>
        <taxon>Hymenoptera</taxon>
        <taxon>Apocrita</taxon>
        <taxon>Aculeata</taxon>
        <taxon>Vespoidea</taxon>
        <taxon>Vespidae</taxon>
        <taxon>Vespinae</taxon>
        <taxon>Vespula</taxon>
    </lineage>
</organism>
<proteinExistence type="predicted"/>
<keyword evidence="2" id="KW-1185">Reference proteome</keyword>
<evidence type="ECO:0000313" key="2">
    <source>
        <dbReference type="Proteomes" id="UP000600918"/>
    </source>
</evidence>
<name>A0A834PB59_VESPE</name>
<evidence type="ECO:0000313" key="1">
    <source>
        <dbReference type="EMBL" id="KAF7434875.1"/>
    </source>
</evidence>
<reference evidence="1" key="1">
    <citation type="journal article" date="2020" name="G3 (Bethesda)">
        <title>High-Quality Assemblies for Three Invasive Social Wasps from the &lt;i&gt;Vespula&lt;/i&gt; Genus.</title>
        <authorList>
            <person name="Harrop T.W.R."/>
            <person name="Guhlin J."/>
            <person name="McLaughlin G.M."/>
            <person name="Permina E."/>
            <person name="Stockwell P."/>
            <person name="Gilligan J."/>
            <person name="Le Lec M.F."/>
            <person name="Gruber M.A.M."/>
            <person name="Quinn O."/>
            <person name="Lovegrove M."/>
            <person name="Duncan E.J."/>
            <person name="Remnant E.J."/>
            <person name="Van Eeckhoven J."/>
            <person name="Graham B."/>
            <person name="Knapp R.A."/>
            <person name="Langford K.W."/>
            <person name="Kronenberg Z."/>
            <person name="Press M.O."/>
            <person name="Eacker S.M."/>
            <person name="Wilson-Rankin E.E."/>
            <person name="Purcell J."/>
            <person name="Lester P.J."/>
            <person name="Dearden P.K."/>
        </authorList>
    </citation>
    <scope>NUCLEOTIDE SEQUENCE</scope>
    <source>
        <strain evidence="1">Volc-1</strain>
    </source>
</reference>
<dbReference type="AlphaFoldDB" id="A0A834PB59"/>
<comment type="caution">
    <text evidence="1">The sequence shown here is derived from an EMBL/GenBank/DDBJ whole genome shotgun (WGS) entry which is preliminary data.</text>
</comment>
<accession>A0A834PB59</accession>
<protein>
    <submittedName>
        <fullName evidence="1">Uncharacterized protein</fullName>
    </submittedName>
</protein>
<dbReference type="EMBL" id="JACSDY010000002">
    <property type="protein sequence ID" value="KAF7434875.1"/>
    <property type="molecule type" value="Genomic_DNA"/>
</dbReference>